<proteinExistence type="predicted"/>
<sequence length="126" mass="14391">MSINITEADEYIRFNCIDTEDWIDSDDERKTRLMNVAARTITRKYPKYTIPDPAVYEFANVLSVKFNDTLKNAQNGVTGFSVAGISFQFQDVQKDIDKMIPQITLDLIGEENGVKLRLRRIGQAVL</sequence>
<organism evidence="1 2">
    <name type="scientific">Paenibacillus jamilae</name>
    <dbReference type="NCBI Taxonomy" id="114136"/>
    <lineage>
        <taxon>Bacteria</taxon>
        <taxon>Bacillati</taxon>
        <taxon>Bacillota</taxon>
        <taxon>Bacilli</taxon>
        <taxon>Bacillales</taxon>
        <taxon>Paenibacillaceae</taxon>
        <taxon>Paenibacillus</taxon>
    </lineage>
</organism>
<evidence type="ECO:0000313" key="1">
    <source>
        <dbReference type="EMBL" id="KTS84477.1"/>
    </source>
</evidence>
<dbReference type="EMBL" id="LDRX01000015">
    <property type="protein sequence ID" value="KTS84477.1"/>
    <property type="molecule type" value="Genomic_DNA"/>
</dbReference>
<evidence type="ECO:0000313" key="2">
    <source>
        <dbReference type="Proteomes" id="UP000074866"/>
    </source>
</evidence>
<reference evidence="1 2" key="1">
    <citation type="journal article" date="2016" name="Front. Microbiol.">
        <title>Genomic Resource of Rice Seed Associated Bacteria.</title>
        <authorList>
            <person name="Midha S."/>
            <person name="Bansal K."/>
            <person name="Sharma S."/>
            <person name="Kumar N."/>
            <person name="Patil P.P."/>
            <person name="Chaudhry V."/>
            <person name="Patil P.B."/>
        </authorList>
    </citation>
    <scope>NUCLEOTIDE SEQUENCE [LARGE SCALE GENOMIC DNA]</scope>
    <source>
        <strain evidence="1 2">NS115</strain>
    </source>
</reference>
<dbReference type="Proteomes" id="UP000074866">
    <property type="component" value="Unassembled WGS sequence"/>
</dbReference>
<keyword evidence="2" id="KW-1185">Reference proteome</keyword>
<accession>A0ACC4ZZR9</accession>
<gene>
    <name evidence="1" type="ORF">NS115_03890</name>
</gene>
<protein>
    <submittedName>
        <fullName evidence="1">Uncharacterized protein</fullName>
    </submittedName>
</protein>
<name>A0ACC4ZZR9_9BACL</name>
<comment type="caution">
    <text evidence="1">The sequence shown here is derived from an EMBL/GenBank/DDBJ whole genome shotgun (WGS) entry which is preliminary data.</text>
</comment>